<reference evidence="2 3" key="1">
    <citation type="submission" date="2024-11" db="EMBL/GenBank/DDBJ databases">
        <title>Chromosome-level genome assembly of Eucalyptus globulus Labill. provides insights into its genome evolution.</title>
        <authorList>
            <person name="Li X."/>
        </authorList>
    </citation>
    <scope>NUCLEOTIDE SEQUENCE [LARGE SCALE GENOMIC DNA]</scope>
    <source>
        <strain evidence="2">CL2024</strain>
        <tissue evidence="2">Fresh tender leaves</tissue>
    </source>
</reference>
<feature type="compositionally biased region" description="Polar residues" evidence="1">
    <location>
        <begin position="36"/>
        <end position="52"/>
    </location>
</feature>
<proteinExistence type="predicted"/>
<comment type="caution">
    <text evidence="2">The sequence shown here is derived from an EMBL/GenBank/DDBJ whole genome shotgun (WGS) entry which is preliminary data.</text>
</comment>
<dbReference type="AlphaFoldDB" id="A0ABD3JL91"/>
<organism evidence="2 3">
    <name type="scientific">Eucalyptus globulus</name>
    <name type="common">Tasmanian blue gum</name>
    <dbReference type="NCBI Taxonomy" id="34317"/>
    <lineage>
        <taxon>Eukaryota</taxon>
        <taxon>Viridiplantae</taxon>
        <taxon>Streptophyta</taxon>
        <taxon>Embryophyta</taxon>
        <taxon>Tracheophyta</taxon>
        <taxon>Spermatophyta</taxon>
        <taxon>Magnoliopsida</taxon>
        <taxon>eudicotyledons</taxon>
        <taxon>Gunneridae</taxon>
        <taxon>Pentapetalae</taxon>
        <taxon>rosids</taxon>
        <taxon>malvids</taxon>
        <taxon>Myrtales</taxon>
        <taxon>Myrtaceae</taxon>
        <taxon>Myrtoideae</taxon>
        <taxon>Eucalypteae</taxon>
        <taxon>Eucalyptus</taxon>
    </lineage>
</organism>
<feature type="compositionally biased region" description="Basic and acidic residues" evidence="1">
    <location>
        <begin position="63"/>
        <end position="77"/>
    </location>
</feature>
<evidence type="ECO:0000313" key="2">
    <source>
        <dbReference type="EMBL" id="KAL3726606.1"/>
    </source>
</evidence>
<name>A0ABD3JL91_EUCGL</name>
<feature type="region of interest" description="Disordered" evidence="1">
    <location>
        <begin position="33"/>
        <end position="96"/>
    </location>
</feature>
<accession>A0ABD3JL91</accession>
<dbReference type="EMBL" id="JBJKBG010000008">
    <property type="protein sequence ID" value="KAL3726606.1"/>
    <property type="molecule type" value="Genomic_DNA"/>
</dbReference>
<evidence type="ECO:0000256" key="1">
    <source>
        <dbReference type="SAM" id="MobiDB-lite"/>
    </source>
</evidence>
<evidence type="ECO:0000313" key="3">
    <source>
        <dbReference type="Proteomes" id="UP001634007"/>
    </source>
</evidence>
<keyword evidence="3" id="KW-1185">Reference proteome</keyword>
<protein>
    <submittedName>
        <fullName evidence="2">Uncharacterized protein</fullName>
    </submittedName>
</protein>
<dbReference type="Proteomes" id="UP001634007">
    <property type="component" value="Unassembled WGS sequence"/>
</dbReference>
<gene>
    <name evidence="2" type="ORF">ACJRO7_031503</name>
</gene>
<feature type="compositionally biased region" description="Polar residues" evidence="1">
    <location>
        <begin position="78"/>
        <end position="88"/>
    </location>
</feature>
<sequence length="96" mass="10840">MLSLIYRPIAKKTHKQVYSRGLQMYQTVKTTDRAAANSSGQTNVFDNGSSGETSDDLVIEVANPKRPELGRHDHQDTSQHGLWSNSSRLLKRQNRD</sequence>